<dbReference type="InterPro" id="IPR050582">
    <property type="entry name" value="HAD-like_SerB"/>
</dbReference>
<keyword evidence="4" id="KW-0028">Amino-acid biosynthesis</keyword>
<evidence type="ECO:0000313" key="11">
    <source>
        <dbReference type="EMBL" id="RXF75303.1"/>
    </source>
</evidence>
<keyword evidence="7" id="KW-0460">Magnesium</keyword>
<accession>A0A4Q0MNS6</accession>
<evidence type="ECO:0000256" key="10">
    <source>
        <dbReference type="ARBA" id="ARBA00048523"/>
    </source>
</evidence>
<evidence type="ECO:0000313" key="12">
    <source>
        <dbReference type="Proteomes" id="UP000289708"/>
    </source>
</evidence>
<comment type="cofactor">
    <cofactor evidence="1">
        <name>Mg(2+)</name>
        <dbReference type="ChEBI" id="CHEBI:18420"/>
    </cofactor>
</comment>
<evidence type="ECO:0000256" key="8">
    <source>
        <dbReference type="ARBA" id="ARBA00023299"/>
    </source>
</evidence>
<dbReference type="SFLD" id="SFLDS00003">
    <property type="entry name" value="Haloacid_Dehalogenase"/>
    <property type="match status" value="1"/>
</dbReference>
<dbReference type="GO" id="GO:0005737">
    <property type="term" value="C:cytoplasm"/>
    <property type="evidence" value="ECO:0007669"/>
    <property type="project" value="TreeGrafter"/>
</dbReference>
<dbReference type="RefSeq" id="WP_128775482.1">
    <property type="nucleotide sequence ID" value="NZ_RYFI01000001.1"/>
</dbReference>
<dbReference type="SUPFAM" id="SSF56784">
    <property type="entry name" value="HAD-like"/>
    <property type="match status" value="1"/>
</dbReference>
<comment type="catalytic activity">
    <reaction evidence="10">
        <text>O-phospho-D-serine + H2O = D-serine + phosphate</text>
        <dbReference type="Rhea" id="RHEA:24873"/>
        <dbReference type="ChEBI" id="CHEBI:15377"/>
        <dbReference type="ChEBI" id="CHEBI:35247"/>
        <dbReference type="ChEBI" id="CHEBI:43474"/>
        <dbReference type="ChEBI" id="CHEBI:58680"/>
        <dbReference type="EC" id="3.1.3.3"/>
    </reaction>
</comment>
<proteinExistence type="predicted"/>
<dbReference type="EMBL" id="RYFI01000001">
    <property type="protein sequence ID" value="RXF75303.1"/>
    <property type="molecule type" value="Genomic_DNA"/>
</dbReference>
<protein>
    <recommendedName>
        <fullName evidence="3">phosphoserine phosphatase</fullName>
        <ecNumber evidence="3">3.1.3.3</ecNumber>
    </recommendedName>
</protein>
<dbReference type="OrthoDB" id="9793014at2"/>
<dbReference type="NCBIfam" id="TIGR01488">
    <property type="entry name" value="HAD-SF-IB"/>
    <property type="match status" value="1"/>
</dbReference>
<keyword evidence="6 11" id="KW-0378">Hydrolase</keyword>
<comment type="catalytic activity">
    <reaction evidence="9">
        <text>O-phospho-L-serine + H2O = L-serine + phosphate</text>
        <dbReference type="Rhea" id="RHEA:21208"/>
        <dbReference type="ChEBI" id="CHEBI:15377"/>
        <dbReference type="ChEBI" id="CHEBI:33384"/>
        <dbReference type="ChEBI" id="CHEBI:43474"/>
        <dbReference type="ChEBI" id="CHEBI:57524"/>
        <dbReference type="EC" id="3.1.3.3"/>
    </reaction>
</comment>
<evidence type="ECO:0000256" key="2">
    <source>
        <dbReference type="ARBA" id="ARBA00005135"/>
    </source>
</evidence>
<keyword evidence="12" id="KW-1185">Reference proteome</keyword>
<gene>
    <name evidence="11" type="ORF">EK403_00080</name>
</gene>
<dbReference type="Pfam" id="PF12710">
    <property type="entry name" value="HAD"/>
    <property type="match status" value="1"/>
</dbReference>
<evidence type="ECO:0000256" key="6">
    <source>
        <dbReference type="ARBA" id="ARBA00022801"/>
    </source>
</evidence>
<dbReference type="AlphaFoldDB" id="A0A4Q0MNS6"/>
<dbReference type="PANTHER" id="PTHR43344">
    <property type="entry name" value="PHOSPHOSERINE PHOSPHATASE"/>
    <property type="match status" value="1"/>
</dbReference>
<dbReference type="GO" id="GO:0036424">
    <property type="term" value="F:L-phosphoserine phosphatase activity"/>
    <property type="evidence" value="ECO:0007669"/>
    <property type="project" value="TreeGrafter"/>
</dbReference>
<evidence type="ECO:0000256" key="5">
    <source>
        <dbReference type="ARBA" id="ARBA00022723"/>
    </source>
</evidence>
<comment type="pathway">
    <text evidence="2">Amino-acid biosynthesis; L-serine biosynthesis; L-serine from 3-phospho-D-glycerate: step 3/3.</text>
</comment>
<sequence length="210" mass="23422">MKLLVFDMDGVVFRGANFWLEFHHRMGTAEAALDLWRRFGASDYTRLGELTAALWKGRPSAEYFRMIDRRTYFDGVRELIAHAKRSSYRTAIITSGAWHLARRAHEELGVDAFRANRLGVGDDGAFDGTVRVEVDDNYKDRALEKVQAELGIDRRGTVVVGDTKSDLQMASLAGTSIGFQVRDEAARDLFGHVVEGRSLKPAISLISEAG</sequence>
<evidence type="ECO:0000256" key="7">
    <source>
        <dbReference type="ARBA" id="ARBA00022842"/>
    </source>
</evidence>
<organism evidence="11 12">
    <name type="scientific">Hansschlegelia zhihuaiae</name>
    <dbReference type="NCBI Taxonomy" id="405005"/>
    <lineage>
        <taxon>Bacteria</taxon>
        <taxon>Pseudomonadati</taxon>
        <taxon>Pseudomonadota</taxon>
        <taxon>Alphaproteobacteria</taxon>
        <taxon>Hyphomicrobiales</taxon>
        <taxon>Methylopilaceae</taxon>
        <taxon>Hansschlegelia</taxon>
    </lineage>
</organism>
<keyword evidence="5" id="KW-0479">Metal-binding</keyword>
<evidence type="ECO:0000256" key="1">
    <source>
        <dbReference type="ARBA" id="ARBA00001946"/>
    </source>
</evidence>
<dbReference type="EC" id="3.1.3.3" evidence="3"/>
<dbReference type="Proteomes" id="UP000289708">
    <property type="component" value="Unassembled WGS sequence"/>
</dbReference>
<dbReference type="GO" id="GO:0000287">
    <property type="term" value="F:magnesium ion binding"/>
    <property type="evidence" value="ECO:0007669"/>
    <property type="project" value="TreeGrafter"/>
</dbReference>
<dbReference type="SFLD" id="SFLDG01129">
    <property type="entry name" value="C1.5:_HAD__Beta-PGM__Phosphata"/>
    <property type="match status" value="1"/>
</dbReference>
<dbReference type="InterPro" id="IPR023214">
    <property type="entry name" value="HAD_sf"/>
</dbReference>
<keyword evidence="8" id="KW-0718">Serine biosynthesis</keyword>
<evidence type="ECO:0000256" key="9">
    <source>
        <dbReference type="ARBA" id="ARBA00048138"/>
    </source>
</evidence>
<evidence type="ECO:0000256" key="4">
    <source>
        <dbReference type="ARBA" id="ARBA00022605"/>
    </source>
</evidence>
<name>A0A4Q0MNS6_9HYPH</name>
<comment type="caution">
    <text evidence="11">The sequence shown here is derived from an EMBL/GenBank/DDBJ whole genome shotgun (WGS) entry which is preliminary data.</text>
</comment>
<dbReference type="PANTHER" id="PTHR43344:SF2">
    <property type="entry name" value="PHOSPHOSERINE PHOSPHATASE"/>
    <property type="match status" value="1"/>
</dbReference>
<evidence type="ECO:0000256" key="3">
    <source>
        <dbReference type="ARBA" id="ARBA00012640"/>
    </source>
</evidence>
<dbReference type="Gene3D" id="3.40.50.1000">
    <property type="entry name" value="HAD superfamily/HAD-like"/>
    <property type="match status" value="1"/>
</dbReference>
<reference evidence="11 12" key="1">
    <citation type="submission" date="2018-12" db="EMBL/GenBank/DDBJ databases">
        <title>bacterium Hansschlegelia zhihuaiae S113.</title>
        <authorList>
            <person name="He J."/>
        </authorList>
    </citation>
    <scope>NUCLEOTIDE SEQUENCE [LARGE SCALE GENOMIC DNA]</scope>
    <source>
        <strain evidence="11 12">S 113</strain>
    </source>
</reference>
<dbReference type="GO" id="GO:0006564">
    <property type="term" value="P:L-serine biosynthetic process"/>
    <property type="evidence" value="ECO:0007669"/>
    <property type="project" value="UniProtKB-KW"/>
</dbReference>
<dbReference type="InterPro" id="IPR036412">
    <property type="entry name" value="HAD-like_sf"/>
</dbReference>